<reference evidence="1" key="1">
    <citation type="journal article" date="2020" name="Arch. Virol.">
        <title>Complete genome sequence and analysis of a novel lymphocystivirus detected in whitemouth croaker (Micropogonias furnieri): lymphocystis disease virus 4.</title>
        <authorList>
            <person name="Doszpoly A."/>
            <person name="Kajan G.L."/>
            <person name="Puentes R."/>
            <person name="Perretta A."/>
        </authorList>
    </citation>
    <scope>NUCLEOTIDE SEQUENCE</scope>
    <source>
        <strain evidence="1">LCDV-WC</strain>
    </source>
</reference>
<sequence length="141" mass="16846">MRYQDVQTWLNGFKKIRRFELKKSYYHQLIVNDKRKLLLIEDKISTVHYPLMEDYVLTDSSCLTLIELFYSNKTTYSEIPKSTIIRKEKYKTYRDQNALSLDQIFNSLHFTQCKFITLEPLSGDFKTYLKSGQIKHKGSKI</sequence>
<protein>
    <submittedName>
        <fullName evidence="1">Uncharacterized protein</fullName>
    </submittedName>
</protein>
<dbReference type="GeneID" id="65103265"/>
<evidence type="ECO:0000313" key="2">
    <source>
        <dbReference type="Proteomes" id="UP000678193"/>
    </source>
</evidence>
<accession>A0A6B9XM68</accession>
<dbReference type="EMBL" id="MN803438">
    <property type="protein sequence ID" value="QHR78537.1"/>
    <property type="molecule type" value="Genomic_DNA"/>
</dbReference>
<evidence type="ECO:0000313" key="1">
    <source>
        <dbReference type="EMBL" id="QHR78537.1"/>
    </source>
</evidence>
<dbReference type="KEGG" id="vg:65103265"/>
<dbReference type="Proteomes" id="UP000678193">
    <property type="component" value="Segment"/>
</dbReference>
<organism evidence="1 2">
    <name type="scientific">Lymphocystis disease virus 4</name>
    <dbReference type="NCBI Taxonomy" id="2704413"/>
    <lineage>
        <taxon>Viruses</taxon>
        <taxon>Varidnaviria</taxon>
        <taxon>Bamfordvirae</taxon>
        <taxon>Nucleocytoviricota</taxon>
        <taxon>Megaviricetes</taxon>
        <taxon>Pimascovirales</taxon>
        <taxon>Pimascovirales incertae sedis</taxon>
        <taxon>Iridoviridae</taxon>
        <taxon>Alphairidovirinae</taxon>
        <taxon>Lymphocystivirus</taxon>
        <taxon>Lymphocystivirus micropogonias1</taxon>
    </lineage>
</organism>
<proteinExistence type="predicted"/>
<dbReference type="RefSeq" id="YP_010087932.1">
    <property type="nucleotide sequence ID" value="NC_055603.1"/>
</dbReference>
<keyword evidence="2" id="KW-1185">Reference proteome</keyword>
<name>A0A6B9XM68_9VIRU</name>